<evidence type="ECO:0000313" key="2">
    <source>
        <dbReference type="Proteomes" id="UP000092555"/>
    </source>
</evidence>
<gene>
    <name evidence="1" type="ORF">METBIDRAFT_12186</name>
</gene>
<dbReference type="GeneID" id="30027164"/>
<sequence length="1102" mass="123184">MTSVSSPEKGSISESRSEATQDCIVSSTPAKGQAWVSAHCIEIQGAFSRDMNNLGELEISKEDPAKDISDLAKETLMNVTNFCSPGPISLVGMKNDVISELQTSIYFKAFLAASTMSEFCFFFPHLSRHFSQFRRGNQTIARALFAGVPCLSSHSSLNQSSRKDLSHVLEIVVQLCRDVENSGMAEDTYFKNLSKFQKLTPKDENVLSNTEQPTVDVIVNHNDTEHSEQPKIKIPVGRDDRNGTTSDLQSFTCRENKEAYVVLDDTRYTICGDKDTHYLQNFICATNYGISFTHKKELLSDYQPMGTLTMINLSGKIHSVPGKGTIFIGGHTLTCNWIPTTSISILNINDFLKLGEHLLIYSNGDVYVSNILLRTLNYIGKVDEKKLVNCHEETPDDVHETRSKHNEAKRYENRHANATFTMENIPKQPGVHIKETQNQNEDKRSIDVTNLTRLLKNVALQPLFRLHWESAGVFGQRSIAFLTDEYTSHVWMVDGDSRESLFGKTKSTIQNIMIEFPSFECGFVTNEYGLNIPTPQFLNVREVHDLGLLAKDSESKIPFKTKKSLFFRKANRLLRRATSHDLLGQLLSLSALNYVLLTHNLTPPPNGRVPYDMLRSTWLATTKSFAPFGCDALVRVEPKINVTATLVPGADEVIRAMTQNTEDLNNNRLNGIYIGSHQSNIDLHLIWINFDTPGQKMNVIQARIVEFNESFNNIKIAGNGILRIQKRLLKRHMYLSPVPSKYSNLKVNSFQDLGIENKAEIMVIDPSYNVVATFPNTTLNNKSHSSLDDFRNFRLDILVQDGIKSFKGQLNGMIDGNQDNTASDTDDPHPSQALFNKIETDSMRNRKYLRYRGFDPRTTFNPVNTDSGYTESMFAAKKVFVTSNKFDGTARSSNSENIFSASLKHPPKYSFATSGSTPETASNIHDPAVVFKQTTLFNPTTHGTSVFGANTANSSSFGQTPNFKNLFKTDCGLKGDMKEQTTLFGKNTENKSTLLFQKLLKNGPDVKSEDGKGHLSFSFCSGSGSSDPKFQFPKISGSKEDLKRLEVFDFRLPSKPSESDYPKGNLFGSGGNIKSALPGEFTFTSQNTTYVSNKNGAFATRR</sequence>
<name>A0A1A0HCI8_9ASCO</name>
<proteinExistence type="predicted"/>
<reference evidence="1 2" key="1">
    <citation type="submission" date="2016-05" db="EMBL/GenBank/DDBJ databases">
        <title>Comparative genomics of biotechnologically important yeasts.</title>
        <authorList>
            <consortium name="DOE Joint Genome Institute"/>
            <person name="Riley R."/>
            <person name="Haridas S."/>
            <person name="Wolfe K.H."/>
            <person name="Lopes M.R."/>
            <person name="Hittinger C.T."/>
            <person name="Goker M."/>
            <person name="Salamov A."/>
            <person name="Wisecaver J."/>
            <person name="Long T.M."/>
            <person name="Aerts A.L."/>
            <person name="Barry K."/>
            <person name="Choi C."/>
            <person name="Clum A."/>
            <person name="Coughlan A.Y."/>
            <person name="Deshpande S."/>
            <person name="Douglass A.P."/>
            <person name="Hanson S.J."/>
            <person name="Klenk H.-P."/>
            <person name="LaButti K."/>
            <person name="Lapidus A."/>
            <person name="Lindquist E."/>
            <person name="Lipzen A."/>
            <person name="Meier-kolthoff J.P."/>
            <person name="Ohm R.A."/>
            <person name="Otillar R.P."/>
            <person name="Pangilinan J."/>
            <person name="Peng Y."/>
            <person name="Rokas A."/>
            <person name="Rosa C.A."/>
            <person name="Scheuner C."/>
            <person name="Sibirny A.A."/>
            <person name="Slot J.C."/>
            <person name="Stielow J.B."/>
            <person name="Sun H."/>
            <person name="Kurtzman C.P."/>
            <person name="Blackwell M."/>
            <person name="Grigoriev I.V."/>
            <person name="Jeffries T.W."/>
        </authorList>
    </citation>
    <scope>NUCLEOTIDE SEQUENCE [LARGE SCALE GENOMIC DNA]</scope>
    <source>
        <strain evidence="1 2">NRRL YB-4993</strain>
    </source>
</reference>
<keyword evidence="2" id="KW-1185">Reference proteome</keyword>
<dbReference type="STRING" id="869754.A0A1A0HCI8"/>
<organism evidence="1 2">
    <name type="scientific">Metschnikowia bicuspidata var. bicuspidata NRRL YB-4993</name>
    <dbReference type="NCBI Taxonomy" id="869754"/>
    <lineage>
        <taxon>Eukaryota</taxon>
        <taxon>Fungi</taxon>
        <taxon>Dikarya</taxon>
        <taxon>Ascomycota</taxon>
        <taxon>Saccharomycotina</taxon>
        <taxon>Pichiomycetes</taxon>
        <taxon>Metschnikowiaceae</taxon>
        <taxon>Metschnikowia</taxon>
    </lineage>
</organism>
<accession>A0A1A0HCI8</accession>
<dbReference type="OrthoDB" id="5423336at2759"/>
<comment type="caution">
    <text evidence="1">The sequence shown here is derived from an EMBL/GenBank/DDBJ whole genome shotgun (WGS) entry which is preliminary data.</text>
</comment>
<protein>
    <submittedName>
        <fullName evidence="1">Uncharacterized protein</fullName>
    </submittedName>
</protein>
<evidence type="ECO:0000313" key="1">
    <source>
        <dbReference type="EMBL" id="OBA21710.1"/>
    </source>
</evidence>
<dbReference type="AlphaFoldDB" id="A0A1A0HCI8"/>
<dbReference type="RefSeq" id="XP_018712220.1">
    <property type="nucleotide sequence ID" value="XM_018854188.1"/>
</dbReference>
<dbReference type="EMBL" id="LXTC01000003">
    <property type="protein sequence ID" value="OBA21710.1"/>
    <property type="molecule type" value="Genomic_DNA"/>
</dbReference>
<dbReference type="Proteomes" id="UP000092555">
    <property type="component" value="Unassembled WGS sequence"/>
</dbReference>